<proteinExistence type="predicted"/>
<dbReference type="PROSITE" id="PS50075">
    <property type="entry name" value="CARRIER"/>
    <property type="match status" value="1"/>
</dbReference>
<feature type="domain" description="Carrier" evidence="1">
    <location>
        <begin position="1"/>
        <end position="80"/>
    </location>
</feature>
<accession>A5GEF3</accession>
<evidence type="ECO:0000313" key="3">
    <source>
        <dbReference type="Proteomes" id="UP000006695"/>
    </source>
</evidence>
<dbReference type="STRING" id="351605.Gura_1612"/>
<dbReference type="Gene3D" id="1.10.1200.10">
    <property type="entry name" value="ACP-like"/>
    <property type="match status" value="1"/>
</dbReference>
<dbReference type="RefSeq" id="WP_011938518.1">
    <property type="nucleotide sequence ID" value="NC_009483.1"/>
</dbReference>
<evidence type="ECO:0000259" key="1">
    <source>
        <dbReference type="PROSITE" id="PS50075"/>
    </source>
</evidence>
<sequence>MREAELKEIIFRELHNVAPEADPASLSPEENIREALDIDSYDFLQFLIAIDEAIGVEIPEADYEDVFTMGGLLNYLSVRVR</sequence>
<keyword evidence="3" id="KW-1185">Reference proteome</keyword>
<reference evidence="2 3" key="1">
    <citation type="submission" date="2007-05" db="EMBL/GenBank/DDBJ databases">
        <title>Complete sequence of Geobacter uraniireducens Rf4.</title>
        <authorList>
            <consortium name="US DOE Joint Genome Institute"/>
            <person name="Copeland A."/>
            <person name="Lucas S."/>
            <person name="Lapidus A."/>
            <person name="Barry K."/>
            <person name="Detter J.C."/>
            <person name="Glavina del Rio T."/>
            <person name="Hammon N."/>
            <person name="Israni S."/>
            <person name="Dalin E."/>
            <person name="Tice H."/>
            <person name="Pitluck S."/>
            <person name="Chertkov O."/>
            <person name="Brettin T."/>
            <person name="Bruce D."/>
            <person name="Han C."/>
            <person name="Schmutz J."/>
            <person name="Larimer F."/>
            <person name="Land M."/>
            <person name="Hauser L."/>
            <person name="Kyrpides N."/>
            <person name="Mikhailova N."/>
            <person name="Shelobolina E."/>
            <person name="Aklujkar M."/>
            <person name="Lovley D."/>
            <person name="Richardson P."/>
        </authorList>
    </citation>
    <scope>NUCLEOTIDE SEQUENCE [LARGE SCALE GENOMIC DNA]</scope>
    <source>
        <strain evidence="2 3">Rf4</strain>
    </source>
</reference>
<dbReference type="AlphaFoldDB" id="A5GEF3"/>
<dbReference type="InterPro" id="IPR036736">
    <property type="entry name" value="ACP-like_sf"/>
</dbReference>
<gene>
    <name evidence="2" type="ordered locus">Gura_1612</name>
</gene>
<protein>
    <recommendedName>
        <fullName evidence="1">Carrier domain-containing protein</fullName>
    </recommendedName>
</protein>
<organism evidence="2 3">
    <name type="scientific">Geotalea uraniireducens (strain Rf4)</name>
    <name type="common">Geobacter uraniireducens</name>
    <dbReference type="NCBI Taxonomy" id="351605"/>
    <lineage>
        <taxon>Bacteria</taxon>
        <taxon>Pseudomonadati</taxon>
        <taxon>Thermodesulfobacteriota</taxon>
        <taxon>Desulfuromonadia</taxon>
        <taxon>Geobacterales</taxon>
        <taxon>Geobacteraceae</taxon>
        <taxon>Geotalea</taxon>
    </lineage>
</organism>
<name>A5GEF3_GEOUR</name>
<dbReference type="SUPFAM" id="SSF47336">
    <property type="entry name" value="ACP-like"/>
    <property type="match status" value="1"/>
</dbReference>
<dbReference type="KEGG" id="gur:Gura_1612"/>
<dbReference type="EMBL" id="CP000698">
    <property type="protein sequence ID" value="ABQ25808.1"/>
    <property type="molecule type" value="Genomic_DNA"/>
</dbReference>
<dbReference type="OrthoDB" id="9810922at2"/>
<dbReference type="Proteomes" id="UP000006695">
    <property type="component" value="Chromosome"/>
</dbReference>
<evidence type="ECO:0000313" key="2">
    <source>
        <dbReference type="EMBL" id="ABQ25808.1"/>
    </source>
</evidence>
<dbReference type="HOGENOM" id="CLU_108696_21_0_7"/>
<dbReference type="InterPro" id="IPR009081">
    <property type="entry name" value="PP-bd_ACP"/>
</dbReference>
<dbReference type="Pfam" id="PF00550">
    <property type="entry name" value="PP-binding"/>
    <property type="match status" value="1"/>
</dbReference>